<feature type="compositionally biased region" description="Basic and acidic residues" evidence="4">
    <location>
        <begin position="34"/>
        <end position="63"/>
    </location>
</feature>
<dbReference type="Pfam" id="PF25973">
    <property type="entry name" value="BSH_CzcB"/>
    <property type="match status" value="1"/>
</dbReference>
<organism evidence="10 11">
    <name type="scientific">Massilia atriviolacea</name>
    <dbReference type="NCBI Taxonomy" id="2495579"/>
    <lineage>
        <taxon>Bacteria</taxon>
        <taxon>Pseudomonadati</taxon>
        <taxon>Pseudomonadota</taxon>
        <taxon>Betaproteobacteria</taxon>
        <taxon>Burkholderiales</taxon>
        <taxon>Oxalobacteraceae</taxon>
        <taxon>Telluria group</taxon>
        <taxon>Massilia</taxon>
    </lineage>
</organism>
<dbReference type="PANTHER" id="PTHR30097">
    <property type="entry name" value="CATION EFFLUX SYSTEM PROTEIN CUSB"/>
    <property type="match status" value="1"/>
</dbReference>
<sequence>MTSPLNKKQTIVIVAALLIGALLAALILARKPAQSHDDHDEHGGHADSEQVDHGGKPHQEDAVPARGPHGGKLFVSNGYGLEASIFDHSAGPQFRIYTYQDGKALDPSASKVQVTLERLGRAAQTMRFAREEDYLRGDAVVGEPHSFKVGILAEHGGKTYRFGYEQVEARVTMSETQVAQNGVDIHTAGPARIKSVLKLNGEIALNADRTVHVAPRLAGMVESVSANAGQSVRKGQVLAVLSSQALAGERSALLAAQQRLGLARSVFERERSLWQQKITAEQDYQQARAALQEAEIATQSARQKLDALGVGAGSLKQLARYEVRAPIDGVITQKTVAAGESVKEEASLFVVADMSTVWAELSVSARDLETIRQGQDATVRAADASAGGTISYVSTLVGEQTRAARARVVLPNPKGVWRPGLPVTVDVVAAEVTVPVAVLLEAVQNVNELPSVFGRYGDHFEARPLVLGRSDGESVEVVSGLLAGEKYAAKNSFLIKADLGKAGASHDH</sequence>
<evidence type="ECO:0000256" key="1">
    <source>
        <dbReference type="ARBA" id="ARBA00009477"/>
    </source>
</evidence>
<feature type="domain" description="CzcB-like C-terminal circularly permuted SH3-like" evidence="9">
    <location>
        <begin position="436"/>
        <end position="496"/>
    </location>
</feature>
<gene>
    <name evidence="10" type="ORF">EJB06_01470</name>
</gene>
<dbReference type="Gene3D" id="2.40.420.20">
    <property type="match status" value="1"/>
</dbReference>
<dbReference type="OrthoDB" id="9768185at2"/>
<dbReference type="InterPro" id="IPR058646">
    <property type="entry name" value="CzcB_N"/>
</dbReference>
<evidence type="ECO:0000259" key="6">
    <source>
        <dbReference type="Pfam" id="PF25954"/>
    </source>
</evidence>
<comment type="similarity">
    <text evidence="1">Belongs to the membrane fusion protein (MFP) (TC 8.A.1) family.</text>
</comment>
<dbReference type="InterPro" id="IPR006143">
    <property type="entry name" value="RND_pump_MFP"/>
</dbReference>
<dbReference type="RefSeq" id="WP_126072220.1">
    <property type="nucleotide sequence ID" value="NZ_CP051166.1"/>
</dbReference>
<dbReference type="GO" id="GO:0060003">
    <property type="term" value="P:copper ion export"/>
    <property type="evidence" value="ECO:0007669"/>
    <property type="project" value="TreeGrafter"/>
</dbReference>
<comment type="caution">
    <text evidence="10">The sequence shown here is derived from an EMBL/GenBank/DDBJ whole genome shotgun (WGS) entry which is preliminary data.</text>
</comment>
<dbReference type="SUPFAM" id="SSF111369">
    <property type="entry name" value="HlyD-like secretion proteins"/>
    <property type="match status" value="1"/>
</dbReference>
<evidence type="ECO:0000259" key="8">
    <source>
        <dbReference type="Pfam" id="PF25973"/>
    </source>
</evidence>
<dbReference type="PANTHER" id="PTHR30097:SF4">
    <property type="entry name" value="SLR6042 PROTEIN"/>
    <property type="match status" value="1"/>
</dbReference>
<dbReference type="Gene3D" id="1.10.287.470">
    <property type="entry name" value="Helix hairpin bin"/>
    <property type="match status" value="1"/>
</dbReference>
<evidence type="ECO:0000313" key="11">
    <source>
        <dbReference type="Proteomes" id="UP000278085"/>
    </source>
</evidence>
<evidence type="ECO:0000259" key="7">
    <source>
        <dbReference type="Pfam" id="PF25971"/>
    </source>
</evidence>
<dbReference type="AlphaFoldDB" id="A0A430HTH5"/>
<accession>A0A430HTH5</accession>
<evidence type="ECO:0000259" key="5">
    <source>
        <dbReference type="Pfam" id="PF25893"/>
    </source>
</evidence>
<dbReference type="InterPro" id="IPR058647">
    <property type="entry name" value="BSH_CzcB-like"/>
</dbReference>
<evidence type="ECO:0000256" key="3">
    <source>
        <dbReference type="SAM" id="Coils"/>
    </source>
</evidence>
<dbReference type="Proteomes" id="UP000278085">
    <property type="component" value="Unassembled WGS sequence"/>
</dbReference>
<dbReference type="EMBL" id="RXLQ01000001">
    <property type="protein sequence ID" value="RSZ60836.1"/>
    <property type="molecule type" value="Genomic_DNA"/>
</dbReference>
<dbReference type="InterPro" id="IPR058649">
    <property type="entry name" value="CzcB_C"/>
</dbReference>
<feature type="domain" description="CzcB N-terminal" evidence="7">
    <location>
        <begin position="71"/>
        <end position="162"/>
    </location>
</feature>
<dbReference type="InterPro" id="IPR058792">
    <property type="entry name" value="Beta-barrel_RND_2"/>
</dbReference>
<evidence type="ECO:0000313" key="10">
    <source>
        <dbReference type="EMBL" id="RSZ60836.1"/>
    </source>
</evidence>
<name>A0A430HTH5_9BURK</name>
<dbReference type="Pfam" id="PF25893">
    <property type="entry name" value="HH_CzcB"/>
    <property type="match status" value="1"/>
</dbReference>
<dbReference type="GO" id="GO:0030288">
    <property type="term" value="C:outer membrane-bounded periplasmic space"/>
    <property type="evidence" value="ECO:0007669"/>
    <property type="project" value="TreeGrafter"/>
</dbReference>
<dbReference type="Pfam" id="PF25975">
    <property type="entry name" value="CzcB_C"/>
    <property type="match status" value="1"/>
</dbReference>
<keyword evidence="11" id="KW-1185">Reference proteome</keyword>
<keyword evidence="3" id="KW-0175">Coiled coil</keyword>
<keyword evidence="2" id="KW-0813">Transport</keyword>
<proteinExistence type="inferred from homology"/>
<feature type="domain" description="CusB-like beta-barrel" evidence="6">
    <location>
        <begin position="356"/>
        <end position="429"/>
    </location>
</feature>
<protein>
    <submittedName>
        <fullName evidence="10">Efflux RND transporter periplasmic adaptor subunit</fullName>
    </submittedName>
</protein>
<feature type="domain" description="CzcB-like alpha-helical hairpin" evidence="5">
    <location>
        <begin position="250"/>
        <end position="307"/>
    </location>
</feature>
<evidence type="ECO:0000256" key="4">
    <source>
        <dbReference type="SAM" id="MobiDB-lite"/>
    </source>
</evidence>
<feature type="domain" description="CzcB-like barrel-sandwich hybrid" evidence="8">
    <location>
        <begin position="209"/>
        <end position="353"/>
    </location>
</feature>
<dbReference type="GO" id="GO:0046914">
    <property type="term" value="F:transition metal ion binding"/>
    <property type="evidence" value="ECO:0007669"/>
    <property type="project" value="TreeGrafter"/>
</dbReference>
<evidence type="ECO:0000256" key="2">
    <source>
        <dbReference type="ARBA" id="ARBA00022448"/>
    </source>
</evidence>
<dbReference type="InterPro" id="IPR058648">
    <property type="entry name" value="HH_CzcB-like"/>
</dbReference>
<evidence type="ECO:0000259" key="9">
    <source>
        <dbReference type="Pfam" id="PF25975"/>
    </source>
</evidence>
<dbReference type="Gene3D" id="2.40.50.100">
    <property type="match status" value="1"/>
</dbReference>
<dbReference type="Gene3D" id="2.40.30.170">
    <property type="match status" value="1"/>
</dbReference>
<dbReference type="GO" id="GO:0016020">
    <property type="term" value="C:membrane"/>
    <property type="evidence" value="ECO:0007669"/>
    <property type="project" value="InterPro"/>
</dbReference>
<feature type="coiled-coil region" evidence="3">
    <location>
        <begin position="277"/>
        <end position="304"/>
    </location>
</feature>
<feature type="region of interest" description="Disordered" evidence="4">
    <location>
        <begin position="34"/>
        <end position="69"/>
    </location>
</feature>
<dbReference type="NCBIfam" id="TIGR01730">
    <property type="entry name" value="RND_mfp"/>
    <property type="match status" value="1"/>
</dbReference>
<dbReference type="Pfam" id="PF25971">
    <property type="entry name" value="CzcB_N"/>
    <property type="match status" value="1"/>
</dbReference>
<dbReference type="FunFam" id="2.40.30.170:FF:000010">
    <property type="entry name" value="Efflux RND transporter periplasmic adaptor subunit"/>
    <property type="match status" value="1"/>
</dbReference>
<dbReference type="Pfam" id="PF25954">
    <property type="entry name" value="Beta-barrel_RND_2"/>
    <property type="match status" value="1"/>
</dbReference>
<dbReference type="GO" id="GO:0015679">
    <property type="term" value="P:plasma membrane copper ion transport"/>
    <property type="evidence" value="ECO:0007669"/>
    <property type="project" value="TreeGrafter"/>
</dbReference>
<dbReference type="InterPro" id="IPR051909">
    <property type="entry name" value="MFP_Cation_Efflux"/>
</dbReference>
<dbReference type="GO" id="GO:0022857">
    <property type="term" value="F:transmembrane transporter activity"/>
    <property type="evidence" value="ECO:0007669"/>
    <property type="project" value="InterPro"/>
</dbReference>
<reference evidence="10 11" key="1">
    <citation type="submission" date="2018-12" db="EMBL/GenBank/DDBJ databases">
        <authorList>
            <person name="Yang E."/>
        </authorList>
    </citation>
    <scope>NUCLEOTIDE SEQUENCE [LARGE SCALE GENOMIC DNA]</scope>
    <source>
        <strain evidence="10 11">SOD</strain>
    </source>
</reference>